<name>A0A1B3ZDF0_9SPHN</name>
<dbReference type="OrthoDB" id="7468483at2"/>
<dbReference type="Pfam" id="PF22391">
    <property type="entry name" value="DUF6975"/>
    <property type="match status" value="1"/>
</dbReference>
<sequence>MAFEAPSMKPAADAWQMLAALAAADGSAAHPRIAALAAPNAAKRDVADAVHAVCTIHGRYLFEDIALQRDQQTADWFVRITTAFTNERAYLAHLTAAVGPLPSTPGQAEADAAFTNQRHAFDMLARSDRKGCAIGTAIALVIDWQAIRIVLDAAAHRLGVAVPPSELPDRAELAAFVATVSDSPATQRAIAFGAQQVFAQHRGLWSLLEARASARNHHG</sequence>
<dbReference type="KEGG" id="span:AWL63_17435"/>
<accession>A0A1B3ZDF0</accession>
<dbReference type="STRING" id="1560345.AWL63_17435"/>
<gene>
    <name evidence="1" type="ORF">AWL63_17435</name>
</gene>
<dbReference type="InterPro" id="IPR054248">
    <property type="entry name" value="DUF6975"/>
</dbReference>
<proteinExistence type="predicted"/>
<dbReference type="EMBL" id="CP014168">
    <property type="protein sequence ID" value="AOH85454.1"/>
    <property type="molecule type" value="Genomic_DNA"/>
</dbReference>
<keyword evidence="2" id="KW-1185">Reference proteome</keyword>
<organism evidence="1 2">
    <name type="scientific">Sphingomonas panacis</name>
    <dbReference type="NCBI Taxonomy" id="1560345"/>
    <lineage>
        <taxon>Bacteria</taxon>
        <taxon>Pseudomonadati</taxon>
        <taxon>Pseudomonadota</taxon>
        <taxon>Alphaproteobacteria</taxon>
        <taxon>Sphingomonadales</taxon>
        <taxon>Sphingomonadaceae</taxon>
        <taxon>Sphingomonas</taxon>
    </lineage>
</organism>
<dbReference type="Proteomes" id="UP000094256">
    <property type="component" value="Chromosome"/>
</dbReference>
<reference evidence="1 2" key="1">
    <citation type="submission" date="2016-01" db="EMBL/GenBank/DDBJ databases">
        <title>Complete genome and mega plasmid sequence of Sphingomonas panacis DCY99 elicits systemic resistance in rice to Xanthomonas oryzae.</title>
        <authorList>
            <person name="Kim Y.J."/>
            <person name="Yang D.C."/>
            <person name="Sing P."/>
        </authorList>
    </citation>
    <scope>NUCLEOTIDE SEQUENCE [LARGE SCALE GENOMIC DNA]</scope>
    <source>
        <strain evidence="1 2">DCY99</strain>
    </source>
</reference>
<evidence type="ECO:0000313" key="2">
    <source>
        <dbReference type="Proteomes" id="UP000094256"/>
    </source>
</evidence>
<protein>
    <submittedName>
        <fullName evidence="1">Uncharacterized protein</fullName>
    </submittedName>
</protein>
<evidence type="ECO:0000313" key="1">
    <source>
        <dbReference type="EMBL" id="AOH85454.1"/>
    </source>
</evidence>
<dbReference type="AlphaFoldDB" id="A0A1B3ZDF0"/>